<dbReference type="InterPro" id="IPR044068">
    <property type="entry name" value="CB"/>
</dbReference>
<dbReference type="PROSITE" id="PS51898">
    <property type="entry name" value="TYR_RECOMBINASE"/>
    <property type="match status" value="1"/>
</dbReference>
<sequence>MGILNQFEEWGRENQKSENTIKTYTGSLKMFDRWLQEQGASLSEVKKSDVQAYMNYLDAEKNHSASTIDKVFAAIRVYAQFLNKSEITQNINRKEKEKNIYQTAPKSLNEIEKKKLISQVKKDGNLRNIAIIHILLYTGIRISELCSLKHSNIEINGQKGVLTVPNSDNDGRVIPLTKDTVYHLERYMETLETSEGLLFLSRNNKPLTPRAVQLVLQAYNVSPNLLRHTFCHDLINNGMDLSIVAQLAGHQDINMTKRYIKTS</sequence>
<evidence type="ECO:0000313" key="8">
    <source>
        <dbReference type="EMBL" id="MBM7572387.1"/>
    </source>
</evidence>
<dbReference type="InterPro" id="IPR011010">
    <property type="entry name" value="DNA_brk_join_enz"/>
</dbReference>
<dbReference type="PANTHER" id="PTHR30349">
    <property type="entry name" value="PHAGE INTEGRASE-RELATED"/>
    <property type="match status" value="1"/>
</dbReference>
<evidence type="ECO:0000259" key="6">
    <source>
        <dbReference type="PROSITE" id="PS51898"/>
    </source>
</evidence>
<evidence type="ECO:0000256" key="5">
    <source>
        <dbReference type="PROSITE-ProRule" id="PRU01248"/>
    </source>
</evidence>
<dbReference type="InterPro" id="IPR050090">
    <property type="entry name" value="Tyrosine_recombinase_XerCD"/>
</dbReference>
<dbReference type="Proteomes" id="UP001296943">
    <property type="component" value="Unassembled WGS sequence"/>
</dbReference>
<evidence type="ECO:0000259" key="7">
    <source>
        <dbReference type="PROSITE" id="PS51900"/>
    </source>
</evidence>
<keyword evidence="4" id="KW-0233">DNA recombination</keyword>
<dbReference type="InterPro" id="IPR010998">
    <property type="entry name" value="Integrase_recombinase_N"/>
</dbReference>
<keyword evidence="9" id="KW-1185">Reference proteome</keyword>
<evidence type="ECO:0000256" key="4">
    <source>
        <dbReference type="ARBA" id="ARBA00023172"/>
    </source>
</evidence>
<dbReference type="Gene3D" id="1.10.150.130">
    <property type="match status" value="1"/>
</dbReference>
<keyword evidence="2" id="KW-0229">DNA integration</keyword>
<keyword evidence="3 5" id="KW-0238">DNA-binding</keyword>
<reference evidence="8 9" key="1">
    <citation type="submission" date="2021-01" db="EMBL/GenBank/DDBJ databases">
        <title>Genomic Encyclopedia of Type Strains, Phase IV (KMG-IV): sequencing the most valuable type-strain genomes for metagenomic binning, comparative biology and taxonomic classification.</title>
        <authorList>
            <person name="Goeker M."/>
        </authorList>
    </citation>
    <scope>NUCLEOTIDE SEQUENCE [LARGE SCALE GENOMIC DNA]</scope>
    <source>
        <strain evidence="8 9">DSM 23711</strain>
    </source>
</reference>
<feature type="domain" description="Tyr recombinase" evidence="6">
    <location>
        <begin position="103"/>
        <end position="263"/>
    </location>
</feature>
<gene>
    <name evidence="8" type="ORF">JOC48_002891</name>
</gene>
<protein>
    <submittedName>
        <fullName evidence="8">Integrase/recombinase XerD</fullName>
    </submittedName>
</protein>
<evidence type="ECO:0000256" key="2">
    <source>
        <dbReference type="ARBA" id="ARBA00022908"/>
    </source>
</evidence>
<dbReference type="InterPro" id="IPR002104">
    <property type="entry name" value="Integrase_catalytic"/>
</dbReference>
<dbReference type="EMBL" id="JAFBDR010000017">
    <property type="protein sequence ID" value="MBM7572387.1"/>
    <property type="molecule type" value="Genomic_DNA"/>
</dbReference>
<dbReference type="InterPro" id="IPR004107">
    <property type="entry name" value="Integrase_SAM-like_N"/>
</dbReference>
<organism evidence="8 9">
    <name type="scientific">Aquibacillus albus</name>
    <dbReference type="NCBI Taxonomy" id="1168171"/>
    <lineage>
        <taxon>Bacteria</taxon>
        <taxon>Bacillati</taxon>
        <taxon>Bacillota</taxon>
        <taxon>Bacilli</taxon>
        <taxon>Bacillales</taxon>
        <taxon>Bacillaceae</taxon>
        <taxon>Aquibacillus</taxon>
    </lineage>
</organism>
<dbReference type="PROSITE" id="PS51900">
    <property type="entry name" value="CB"/>
    <property type="match status" value="1"/>
</dbReference>
<accession>A0ABS2N2Q5</accession>
<dbReference type="RefSeq" id="WP_204500750.1">
    <property type="nucleotide sequence ID" value="NZ_JAFBDR010000017.1"/>
</dbReference>
<name>A0ABS2N2Q5_9BACI</name>
<dbReference type="PANTHER" id="PTHR30349:SF41">
    <property type="entry name" value="INTEGRASE_RECOMBINASE PROTEIN MJ0367-RELATED"/>
    <property type="match status" value="1"/>
</dbReference>
<dbReference type="InterPro" id="IPR013762">
    <property type="entry name" value="Integrase-like_cat_sf"/>
</dbReference>
<evidence type="ECO:0000313" key="9">
    <source>
        <dbReference type="Proteomes" id="UP001296943"/>
    </source>
</evidence>
<comment type="caution">
    <text evidence="8">The sequence shown here is derived from an EMBL/GenBank/DDBJ whole genome shotgun (WGS) entry which is preliminary data.</text>
</comment>
<comment type="similarity">
    <text evidence="1">Belongs to the 'phage' integrase family.</text>
</comment>
<evidence type="ECO:0000256" key="1">
    <source>
        <dbReference type="ARBA" id="ARBA00008857"/>
    </source>
</evidence>
<feature type="domain" description="Core-binding (CB)" evidence="7">
    <location>
        <begin position="1"/>
        <end position="83"/>
    </location>
</feature>
<dbReference type="CDD" id="cd00397">
    <property type="entry name" value="DNA_BRE_C"/>
    <property type="match status" value="1"/>
</dbReference>
<dbReference type="Pfam" id="PF02899">
    <property type="entry name" value="Phage_int_SAM_1"/>
    <property type="match status" value="1"/>
</dbReference>
<dbReference type="Gene3D" id="1.10.443.10">
    <property type="entry name" value="Intergrase catalytic core"/>
    <property type="match status" value="1"/>
</dbReference>
<proteinExistence type="inferred from homology"/>
<evidence type="ECO:0000256" key="3">
    <source>
        <dbReference type="ARBA" id="ARBA00023125"/>
    </source>
</evidence>
<dbReference type="Pfam" id="PF00589">
    <property type="entry name" value="Phage_integrase"/>
    <property type="match status" value="1"/>
</dbReference>
<dbReference type="SUPFAM" id="SSF56349">
    <property type="entry name" value="DNA breaking-rejoining enzymes"/>
    <property type="match status" value="1"/>
</dbReference>